<sequence>MSGWQLCAVGLVLLLGLFGVLVPGVPGTPIVWAGVLWWAMTEQTSLAWTVLIAATALLLIQQAVKFLLPTRNLRAVGTPYRVLFLSGAAGIVGFFVIPVIGAPLCALGAHYLLERVRLGSHGDAWAATRTAMRAIGLSVLVELFACLLVVGAWAGAVLAG</sequence>
<keyword evidence="1" id="KW-0812">Transmembrane</keyword>
<evidence type="ECO:0000256" key="1">
    <source>
        <dbReference type="SAM" id="Phobius"/>
    </source>
</evidence>
<dbReference type="EMBL" id="JBEZVI010000008">
    <property type="protein sequence ID" value="MEU3710865.1"/>
    <property type="molecule type" value="Genomic_DNA"/>
</dbReference>
<dbReference type="RefSeq" id="WP_030280163.1">
    <property type="nucleotide sequence ID" value="NZ_JBEZVI010000008.1"/>
</dbReference>
<keyword evidence="1" id="KW-0472">Membrane</keyword>
<organism evidence="2 3">
    <name type="scientific">Streptomyces catenulae</name>
    <dbReference type="NCBI Taxonomy" id="66875"/>
    <lineage>
        <taxon>Bacteria</taxon>
        <taxon>Bacillati</taxon>
        <taxon>Actinomycetota</taxon>
        <taxon>Actinomycetes</taxon>
        <taxon>Kitasatosporales</taxon>
        <taxon>Streptomycetaceae</taxon>
        <taxon>Streptomyces</taxon>
    </lineage>
</organism>
<dbReference type="Pfam" id="PF04306">
    <property type="entry name" value="DUF456"/>
    <property type="match status" value="1"/>
</dbReference>
<dbReference type="Proteomes" id="UP001550853">
    <property type="component" value="Unassembled WGS sequence"/>
</dbReference>
<accession>A0ABV2YYN4</accession>
<proteinExistence type="predicted"/>
<evidence type="ECO:0000313" key="2">
    <source>
        <dbReference type="EMBL" id="MEU3710865.1"/>
    </source>
</evidence>
<reference evidence="2 3" key="1">
    <citation type="submission" date="2024-06" db="EMBL/GenBank/DDBJ databases">
        <title>The Natural Products Discovery Center: Release of the First 8490 Sequenced Strains for Exploring Actinobacteria Biosynthetic Diversity.</title>
        <authorList>
            <person name="Kalkreuter E."/>
            <person name="Kautsar S.A."/>
            <person name="Yang D."/>
            <person name="Bader C.D."/>
            <person name="Teijaro C.N."/>
            <person name="Fluegel L."/>
            <person name="Davis C.M."/>
            <person name="Simpson J.R."/>
            <person name="Lauterbach L."/>
            <person name="Steele A.D."/>
            <person name="Gui C."/>
            <person name="Meng S."/>
            <person name="Li G."/>
            <person name="Viehrig K."/>
            <person name="Ye F."/>
            <person name="Su P."/>
            <person name="Kiefer A.F."/>
            <person name="Nichols A."/>
            <person name="Cepeda A.J."/>
            <person name="Yan W."/>
            <person name="Fan B."/>
            <person name="Jiang Y."/>
            <person name="Adhikari A."/>
            <person name="Zheng C.-J."/>
            <person name="Schuster L."/>
            <person name="Cowan T.M."/>
            <person name="Smanski M.J."/>
            <person name="Chevrette M.G."/>
            <person name="De Carvalho L.P.S."/>
            <person name="Shen B."/>
        </authorList>
    </citation>
    <scope>NUCLEOTIDE SEQUENCE [LARGE SCALE GENOMIC DNA]</scope>
    <source>
        <strain evidence="2 3">NPDC033039</strain>
    </source>
</reference>
<name>A0ABV2YYN4_9ACTN</name>
<keyword evidence="3" id="KW-1185">Reference proteome</keyword>
<protein>
    <submittedName>
        <fullName evidence="2">DUF456 domain-containing protein</fullName>
    </submittedName>
</protein>
<evidence type="ECO:0000313" key="3">
    <source>
        <dbReference type="Proteomes" id="UP001550853"/>
    </source>
</evidence>
<feature type="transmembrane region" description="Helical" evidence="1">
    <location>
        <begin position="46"/>
        <end position="68"/>
    </location>
</feature>
<dbReference type="InterPro" id="IPR007403">
    <property type="entry name" value="DUF456"/>
</dbReference>
<keyword evidence="1" id="KW-1133">Transmembrane helix</keyword>
<comment type="caution">
    <text evidence="2">The sequence shown here is derived from an EMBL/GenBank/DDBJ whole genome shotgun (WGS) entry which is preliminary data.</text>
</comment>
<feature type="transmembrane region" description="Helical" evidence="1">
    <location>
        <begin position="133"/>
        <end position="159"/>
    </location>
</feature>
<feature type="transmembrane region" description="Helical" evidence="1">
    <location>
        <begin position="80"/>
        <end position="113"/>
    </location>
</feature>
<gene>
    <name evidence="2" type="ORF">AB0E61_12320</name>
</gene>